<accession>A0A066UVR4</accession>
<dbReference type="EMBL" id="JFFR01000023">
    <property type="protein sequence ID" value="KDN28288.1"/>
    <property type="molecule type" value="Genomic_DNA"/>
</dbReference>
<dbReference type="AlphaFoldDB" id="A0A066UVR4"/>
<dbReference type="CDD" id="cd14847">
    <property type="entry name" value="DD-carboxypeptidase_like"/>
    <property type="match status" value="1"/>
</dbReference>
<keyword evidence="3" id="KW-1185">Reference proteome</keyword>
<dbReference type="PANTHER" id="PTHR34385:SF1">
    <property type="entry name" value="PEPTIDOGLYCAN L-ALANYL-D-GLUTAMATE ENDOPEPTIDASE CWLK"/>
    <property type="match status" value="1"/>
</dbReference>
<dbReference type="STRING" id="212667.VFDL14_17185"/>
<evidence type="ECO:0000313" key="2">
    <source>
        <dbReference type="EMBL" id="KDN28288.1"/>
    </source>
</evidence>
<dbReference type="Gene3D" id="3.30.1380.10">
    <property type="match status" value="1"/>
</dbReference>
<dbReference type="SUPFAM" id="SSF55166">
    <property type="entry name" value="Hedgehog/DD-peptidase"/>
    <property type="match status" value="1"/>
</dbReference>
<name>A0A066UVR4_9VIBR</name>
<evidence type="ECO:0000313" key="3">
    <source>
        <dbReference type="Proteomes" id="UP000027219"/>
    </source>
</evidence>
<evidence type="ECO:0000259" key="1">
    <source>
        <dbReference type="Pfam" id="PF02557"/>
    </source>
</evidence>
<dbReference type="PANTHER" id="PTHR34385">
    <property type="entry name" value="D-ALANYL-D-ALANINE CARBOXYPEPTIDASE"/>
    <property type="match status" value="1"/>
</dbReference>
<reference evidence="2 3" key="1">
    <citation type="submission" date="2014-02" db="EMBL/GenBank/DDBJ databases">
        <title>Vibrio fortis Dalian14 Genome Sequencing.</title>
        <authorList>
            <person name="Wang Y."/>
            <person name="Song L."/>
            <person name="Liu G."/>
            <person name="Ding J."/>
        </authorList>
    </citation>
    <scope>NUCLEOTIDE SEQUENCE [LARGE SCALE GENOMIC DNA]</scope>
    <source>
        <strain evidence="2 3">Dalian14</strain>
    </source>
</reference>
<dbReference type="InterPro" id="IPR052179">
    <property type="entry name" value="DD-CPase-like"/>
</dbReference>
<feature type="domain" description="D-alanyl-D-alanine carboxypeptidase-like core" evidence="1">
    <location>
        <begin position="26"/>
        <end position="175"/>
    </location>
</feature>
<gene>
    <name evidence="2" type="ORF">VFDL14_17185</name>
</gene>
<dbReference type="GO" id="GO:0008233">
    <property type="term" value="F:peptidase activity"/>
    <property type="evidence" value="ECO:0007669"/>
    <property type="project" value="InterPro"/>
</dbReference>
<comment type="caution">
    <text evidence="2">The sequence shown here is derived from an EMBL/GenBank/DDBJ whole genome shotgun (WGS) entry which is preliminary data.</text>
</comment>
<dbReference type="Pfam" id="PF02557">
    <property type="entry name" value="VanY"/>
    <property type="match status" value="1"/>
</dbReference>
<organism evidence="2 3">
    <name type="scientific">Vibrio fortis</name>
    <dbReference type="NCBI Taxonomy" id="212667"/>
    <lineage>
        <taxon>Bacteria</taxon>
        <taxon>Pseudomonadati</taxon>
        <taxon>Pseudomonadota</taxon>
        <taxon>Gammaproteobacteria</taxon>
        <taxon>Vibrionales</taxon>
        <taxon>Vibrionaceae</taxon>
        <taxon>Vibrio</taxon>
    </lineage>
</organism>
<dbReference type="GO" id="GO:0006508">
    <property type="term" value="P:proteolysis"/>
    <property type="evidence" value="ECO:0007669"/>
    <property type="project" value="InterPro"/>
</dbReference>
<dbReference type="Proteomes" id="UP000027219">
    <property type="component" value="Unassembled WGS sequence"/>
</dbReference>
<protein>
    <submittedName>
        <fullName evidence="2">Peptidase M15</fullName>
    </submittedName>
</protein>
<dbReference type="InterPro" id="IPR003709">
    <property type="entry name" value="VanY-like_core_dom"/>
</dbReference>
<proteinExistence type="predicted"/>
<sequence length="224" mass="25698">MTPKELTGQVESHLAETLIGSKTFLVHHEVAQDLRRLVAAAEQAGYKMEIASGFRSYQRQSLIWNRKYAGETAILDGESQPLDAAQLTDTEKLWAILRWSALPGASRHHWGTDFDVFARNYLPADTQLQLEPWEYFEGHQHSFYQWLKANADEFGFFFPYRKDLGGVAVEPWHISHKRTAQLCLSQLSCPLLGNQLQSEPILGYEIVMEHLESIYDRFITNISN</sequence>
<dbReference type="RefSeq" id="WP_032551743.1">
    <property type="nucleotide sequence ID" value="NZ_JFFR01000023.1"/>
</dbReference>
<dbReference type="InterPro" id="IPR009045">
    <property type="entry name" value="Zn_M74/Hedgehog-like"/>
</dbReference>
<dbReference type="OrthoDB" id="9792074at2"/>